<feature type="transmembrane region" description="Helical" evidence="1">
    <location>
        <begin position="110"/>
        <end position="131"/>
    </location>
</feature>
<keyword evidence="3" id="KW-1185">Reference proteome</keyword>
<evidence type="ECO:0000256" key="1">
    <source>
        <dbReference type="SAM" id="Phobius"/>
    </source>
</evidence>
<evidence type="ECO:0000313" key="3">
    <source>
        <dbReference type="Proteomes" id="UP000256328"/>
    </source>
</evidence>
<feature type="transmembrane region" description="Helical" evidence="1">
    <location>
        <begin position="12"/>
        <end position="31"/>
    </location>
</feature>
<dbReference type="Pfam" id="PF14087">
    <property type="entry name" value="DUF4267"/>
    <property type="match status" value="1"/>
</dbReference>
<gene>
    <name evidence="2" type="ORF">BP5796_12917</name>
</gene>
<comment type="caution">
    <text evidence="2">The sequence shown here is derived from an EMBL/GenBank/DDBJ whole genome shotgun (WGS) entry which is preliminary data.</text>
</comment>
<sequence>MPSTFSRSQLLFNLTGLYGTVPILIGVYGLLKPRAILASLSYPAPTTPEAQKLTDGLTRMFAARDLVIGLICSTIWYKGERRLLGQAMTLSSCFILFDGVVSWDLIKGGLWNHLPAFAVAFALGAGLLGWLG</sequence>
<evidence type="ECO:0000313" key="2">
    <source>
        <dbReference type="EMBL" id="RDW56850.1"/>
    </source>
</evidence>
<protein>
    <submittedName>
        <fullName evidence="2">Uncharacterized protein</fullName>
    </submittedName>
</protein>
<keyword evidence="1" id="KW-0472">Membrane</keyword>
<keyword evidence="1" id="KW-0812">Transmembrane</keyword>
<accession>A0A3D8Q5A6</accession>
<reference evidence="2 3" key="1">
    <citation type="journal article" date="2018" name="IMA Fungus">
        <title>IMA Genome-F 9: Draft genome sequence of Annulohypoxylon stygium, Aspergillus mulundensis, Berkeleyomyces basicola (syn. Thielaviopsis basicola), Ceratocystis smalleyi, two Cercospora beticola strains, Coleophoma cylindrospora, Fusarium fracticaudum, Phialophora cf. hyalina, and Morchella septimelata.</title>
        <authorList>
            <person name="Wingfield B.D."/>
            <person name="Bills G.F."/>
            <person name="Dong Y."/>
            <person name="Huang W."/>
            <person name="Nel W.J."/>
            <person name="Swalarsk-Parry B.S."/>
            <person name="Vaghefi N."/>
            <person name="Wilken P.M."/>
            <person name="An Z."/>
            <person name="de Beer Z.W."/>
            <person name="De Vos L."/>
            <person name="Chen L."/>
            <person name="Duong T.A."/>
            <person name="Gao Y."/>
            <person name="Hammerbacher A."/>
            <person name="Kikkert J.R."/>
            <person name="Li Y."/>
            <person name="Li H."/>
            <person name="Li K."/>
            <person name="Li Q."/>
            <person name="Liu X."/>
            <person name="Ma X."/>
            <person name="Naidoo K."/>
            <person name="Pethybridge S.J."/>
            <person name="Sun J."/>
            <person name="Steenkamp E.T."/>
            <person name="van der Nest M.A."/>
            <person name="van Wyk S."/>
            <person name="Wingfield M.J."/>
            <person name="Xiong C."/>
            <person name="Yue Q."/>
            <person name="Zhang X."/>
        </authorList>
    </citation>
    <scope>NUCLEOTIDE SEQUENCE [LARGE SCALE GENOMIC DNA]</scope>
    <source>
        <strain evidence="2 3">BP5796</strain>
    </source>
</reference>
<keyword evidence="1" id="KW-1133">Transmembrane helix</keyword>
<name>A0A3D8Q5A6_9HELO</name>
<dbReference type="OrthoDB" id="5216128at2759"/>
<dbReference type="InterPro" id="IPR025363">
    <property type="entry name" value="DUF4267"/>
</dbReference>
<feature type="transmembrane region" description="Helical" evidence="1">
    <location>
        <begin position="83"/>
        <end position="103"/>
    </location>
</feature>
<proteinExistence type="predicted"/>
<dbReference type="Proteomes" id="UP000256328">
    <property type="component" value="Unassembled WGS sequence"/>
</dbReference>
<dbReference type="EMBL" id="PDLN01000024">
    <property type="protein sequence ID" value="RDW56850.1"/>
    <property type="molecule type" value="Genomic_DNA"/>
</dbReference>
<organism evidence="2 3">
    <name type="scientific">Coleophoma crateriformis</name>
    <dbReference type="NCBI Taxonomy" id="565419"/>
    <lineage>
        <taxon>Eukaryota</taxon>
        <taxon>Fungi</taxon>
        <taxon>Dikarya</taxon>
        <taxon>Ascomycota</taxon>
        <taxon>Pezizomycotina</taxon>
        <taxon>Leotiomycetes</taxon>
        <taxon>Helotiales</taxon>
        <taxon>Dermateaceae</taxon>
        <taxon>Coleophoma</taxon>
    </lineage>
</organism>
<dbReference type="AlphaFoldDB" id="A0A3D8Q5A6"/>